<feature type="transmembrane region" description="Helical" evidence="2">
    <location>
        <begin position="163"/>
        <end position="184"/>
    </location>
</feature>
<evidence type="ECO:0000313" key="4">
    <source>
        <dbReference type="Proteomes" id="UP000800092"/>
    </source>
</evidence>
<keyword evidence="2" id="KW-0472">Membrane</keyword>
<organism evidence="3 4">
    <name type="scientific">Viridothelium virens</name>
    <name type="common">Speckled blister lichen</name>
    <name type="synonym">Trypethelium virens</name>
    <dbReference type="NCBI Taxonomy" id="1048519"/>
    <lineage>
        <taxon>Eukaryota</taxon>
        <taxon>Fungi</taxon>
        <taxon>Dikarya</taxon>
        <taxon>Ascomycota</taxon>
        <taxon>Pezizomycotina</taxon>
        <taxon>Dothideomycetes</taxon>
        <taxon>Dothideomycetes incertae sedis</taxon>
        <taxon>Trypetheliales</taxon>
        <taxon>Trypetheliaceae</taxon>
        <taxon>Viridothelium</taxon>
    </lineage>
</organism>
<dbReference type="EMBL" id="ML991815">
    <property type="protein sequence ID" value="KAF2232516.1"/>
    <property type="molecule type" value="Genomic_DNA"/>
</dbReference>
<dbReference type="Proteomes" id="UP000800092">
    <property type="component" value="Unassembled WGS sequence"/>
</dbReference>
<reference evidence="3" key="1">
    <citation type="journal article" date="2020" name="Stud. Mycol.">
        <title>101 Dothideomycetes genomes: a test case for predicting lifestyles and emergence of pathogens.</title>
        <authorList>
            <person name="Haridas S."/>
            <person name="Albert R."/>
            <person name="Binder M."/>
            <person name="Bloem J."/>
            <person name="Labutti K."/>
            <person name="Salamov A."/>
            <person name="Andreopoulos B."/>
            <person name="Baker S."/>
            <person name="Barry K."/>
            <person name="Bills G."/>
            <person name="Bluhm B."/>
            <person name="Cannon C."/>
            <person name="Castanera R."/>
            <person name="Culley D."/>
            <person name="Daum C."/>
            <person name="Ezra D."/>
            <person name="Gonzalez J."/>
            <person name="Henrissat B."/>
            <person name="Kuo A."/>
            <person name="Liang C."/>
            <person name="Lipzen A."/>
            <person name="Lutzoni F."/>
            <person name="Magnuson J."/>
            <person name="Mondo S."/>
            <person name="Nolan M."/>
            <person name="Ohm R."/>
            <person name="Pangilinan J."/>
            <person name="Park H.-J."/>
            <person name="Ramirez L."/>
            <person name="Alfaro M."/>
            <person name="Sun H."/>
            <person name="Tritt A."/>
            <person name="Yoshinaga Y."/>
            <person name="Zwiers L.-H."/>
            <person name="Turgeon B."/>
            <person name="Goodwin S."/>
            <person name="Spatafora J."/>
            <person name="Crous P."/>
            <person name="Grigoriev I."/>
        </authorList>
    </citation>
    <scope>NUCLEOTIDE SEQUENCE</scope>
    <source>
        <strain evidence="3">Tuck. ex Michener</strain>
    </source>
</reference>
<sequence length="244" mass="27130">MSGAGSGSDSGSNSGSDSGRRGRKYVAVVVIVAHHATVRPPSATLQRRCIQARTRLADRYWRCWVCWICRWRAGADNLTARGCRLGRTISIAQSAILHRTGIAVSRRACYTFWRPLVESAALASEHAEPWRALKFPPASVLAHPQASPHIHDSRIRSDFTDAGIPRLFATVAVLLLLLLLLLLLRRRRRLRLSACALFRSACSRQGRKPKQHLSLDCLDWNSSASLRHLLGGSSLRSLWRPLTV</sequence>
<protein>
    <submittedName>
        <fullName evidence="3">Uncharacterized protein</fullName>
    </submittedName>
</protein>
<evidence type="ECO:0000256" key="2">
    <source>
        <dbReference type="SAM" id="Phobius"/>
    </source>
</evidence>
<feature type="region of interest" description="Disordered" evidence="1">
    <location>
        <begin position="1"/>
        <end position="20"/>
    </location>
</feature>
<evidence type="ECO:0000256" key="1">
    <source>
        <dbReference type="SAM" id="MobiDB-lite"/>
    </source>
</evidence>
<name>A0A6A6H341_VIRVR</name>
<proteinExistence type="predicted"/>
<gene>
    <name evidence="3" type="ORF">EV356DRAFT_249728</name>
</gene>
<keyword evidence="2" id="KW-1133">Transmembrane helix</keyword>
<keyword evidence="2" id="KW-0812">Transmembrane</keyword>
<evidence type="ECO:0000313" key="3">
    <source>
        <dbReference type="EMBL" id="KAF2232516.1"/>
    </source>
</evidence>
<keyword evidence="4" id="KW-1185">Reference proteome</keyword>
<accession>A0A6A6H341</accession>
<dbReference type="AlphaFoldDB" id="A0A6A6H341"/>